<sequence>MSGLTVRGRRAVSGLARLTMPGWLTMPGGLAMPRWLSMPRWLAVARWRAVARLAGLARSRWAGGLWGAVAGGALA</sequence>
<comment type="caution">
    <text evidence="1">The sequence shown here is derived from an EMBL/GenBank/DDBJ whole genome shotgun (WGS) entry which is preliminary data.</text>
</comment>
<reference evidence="2" key="1">
    <citation type="journal article" date="2019" name="Int. J. Syst. Evol. Microbiol.">
        <title>The Global Catalogue of Microorganisms (GCM) 10K type strain sequencing project: providing services to taxonomists for standard genome sequencing and annotation.</title>
        <authorList>
            <consortium name="The Broad Institute Genomics Platform"/>
            <consortium name="The Broad Institute Genome Sequencing Center for Infectious Disease"/>
            <person name="Wu L."/>
            <person name="Ma J."/>
        </authorList>
    </citation>
    <scope>NUCLEOTIDE SEQUENCE [LARGE SCALE GENOMIC DNA]</scope>
    <source>
        <strain evidence="2">JCM 16114</strain>
    </source>
</reference>
<dbReference type="EMBL" id="BAAAQX010000049">
    <property type="protein sequence ID" value="GAA2215331.1"/>
    <property type="molecule type" value="Genomic_DNA"/>
</dbReference>
<accession>A0ABP5PYS2</accession>
<keyword evidence="2" id="KW-1185">Reference proteome</keyword>
<name>A0ABP5PYS2_9ACTN</name>
<proteinExistence type="predicted"/>
<evidence type="ECO:0000313" key="1">
    <source>
        <dbReference type="EMBL" id="GAA2215331.1"/>
    </source>
</evidence>
<gene>
    <name evidence="1" type="ORF">GCM10009850_107980</name>
</gene>
<organism evidence="1 2">
    <name type="scientific">Nonomuraea monospora</name>
    <dbReference type="NCBI Taxonomy" id="568818"/>
    <lineage>
        <taxon>Bacteria</taxon>
        <taxon>Bacillati</taxon>
        <taxon>Actinomycetota</taxon>
        <taxon>Actinomycetes</taxon>
        <taxon>Streptosporangiales</taxon>
        <taxon>Streptosporangiaceae</taxon>
        <taxon>Nonomuraea</taxon>
    </lineage>
</organism>
<evidence type="ECO:0000313" key="2">
    <source>
        <dbReference type="Proteomes" id="UP001499843"/>
    </source>
</evidence>
<dbReference type="Proteomes" id="UP001499843">
    <property type="component" value="Unassembled WGS sequence"/>
</dbReference>
<protein>
    <submittedName>
        <fullName evidence="1">Uncharacterized protein</fullName>
    </submittedName>
</protein>